<evidence type="ECO:0000259" key="2">
    <source>
        <dbReference type="Pfam" id="PF13098"/>
    </source>
</evidence>
<dbReference type="GO" id="GO:0042597">
    <property type="term" value="C:periplasmic space"/>
    <property type="evidence" value="ECO:0007669"/>
    <property type="project" value="UniProtKB-SubCell"/>
</dbReference>
<keyword evidence="1" id="KW-0732">Signal</keyword>
<reference evidence="3 4" key="1">
    <citation type="submission" date="2013-10" db="EMBL/GenBank/DDBJ databases">
        <title>Salinisphaera halophila YIM 95161 Genome Sequencing.</title>
        <authorList>
            <person name="Lai Q."/>
            <person name="Li C."/>
            <person name="Shao Z."/>
        </authorList>
    </citation>
    <scope>NUCLEOTIDE SEQUENCE [LARGE SCALE GENOMIC DNA]</scope>
    <source>
        <strain evidence="3 4">YIM 95161</strain>
    </source>
</reference>
<dbReference type="NCBIfam" id="NF008657">
    <property type="entry name" value="PRK11657.1"/>
    <property type="match status" value="1"/>
</dbReference>
<evidence type="ECO:0000313" key="3">
    <source>
        <dbReference type="EMBL" id="ROO35222.1"/>
    </source>
</evidence>
<dbReference type="CDD" id="cd03020">
    <property type="entry name" value="DsbA_DsbC_DsbG"/>
    <property type="match status" value="1"/>
</dbReference>
<evidence type="ECO:0000313" key="4">
    <source>
        <dbReference type="Proteomes" id="UP000285123"/>
    </source>
</evidence>
<dbReference type="RefSeq" id="WP_123589914.1">
    <property type="nucleotide sequence ID" value="NZ_AYKF01000035.1"/>
</dbReference>
<feature type="chain" id="PRO_5018809855" description="Thiol:disulfide interchange protein" evidence="1">
    <location>
        <begin position="25"/>
        <end position="259"/>
    </location>
</feature>
<dbReference type="OrthoDB" id="5298214at2"/>
<dbReference type="Proteomes" id="UP000285123">
    <property type="component" value="Unassembled WGS sequence"/>
</dbReference>
<protein>
    <recommendedName>
        <fullName evidence="1">Thiol:disulfide interchange protein</fullName>
    </recommendedName>
</protein>
<keyword evidence="1" id="KW-0574">Periplasm</keyword>
<dbReference type="Gene3D" id="3.10.450.70">
    <property type="entry name" value="Disulphide bond isomerase, DsbC/G, N-terminal"/>
    <property type="match status" value="1"/>
</dbReference>
<evidence type="ECO:0000256" key="1">
    <source>
        <dbReference type="RuleBase" id="RU364038"/>
    </source>
</evidence>
<feature type="signal peptide" evidence="1">
    <location>
        <begin position="1"/>
        <end position="24"/>
    </location>
</feature>
<dbReference type="EMBL" id="AYKF01000035">
    <property type="protein sequence ID" value="ROO35222.1"/>
    <property type="molecule type" value="Genomic_DNA"/>
</dbReference>
<name>A0A423Q6E2_9GAMM</name>
<organism evidence="3 4">
    <name type="scientific">Salinisphaera orenii YIM 95161</name>
    <dbReference type="NCBI Taxonomy" id="1051139"/>
    <lineage>
        <taxon>Bacteria</taxon>
        <taxon>Pseudomonadati</taxon>
        <taxon>Pseudomonadota</taxon>
        <taxon>Gammaproteobacteria</taxon>
        <taxon>Salinisphaerales</taxon>
        <taxon>Salinisphaeraceae</taxon>
        <taxon>Salinisphaera</taxon>
    </lineage>
</organism>
<dbReference type="Gene3D" id="3.40.30.10">
    <property type="entry name" value="Glutaredoxin"/>
    <property type="match status" value="1"/>
</dbReference>
<dbReference type="InterPro" id="IPR009094">
    <property type="entry name" value="DiS-bond_isomerase_DsbC/G_N_sf"/>
</dbReference>
<comment type="subcellular location">
    <subcellularLocation>
        <location evidence="1">Periplasm</location>
    </subcellularLocation>
</comment>
<dbReference type="InterPro" id="IPR036249">
    <property type="entry name" value="Thioredoxin-like_sf"/>
</dbReference>
<dbReference type="SUPFAM" id="SSF54423">
    <property type="entry name" value="DsbC/DsbG N-terminal domain-like"/>
    <property type="match status" value="1"/>
</dbReference>
<comment type="caution">
    <text evidence="3">The sequence shown here is derived from an EMBL/GenBank/DDBJ whole genome shotgun (WGS) entry which is preliminary data.</text>
</comment>
<dbReference type="AlphaFoldDB" id="A0A423Q6E2"/>
<gene>
    <name evidence="3" type="ORF">SAHL_02950</name>
</gene>
<sequence>MSRTVRIATACLLGLALGAFGALAQAQPWPAPIRSIEDKGVTIVGQFDAPGGMQGFAARAGDRPLALYLTPDGEHVIVGTMLDADGQNVSKPKLDELVKTPSRADAWAELEQAHWIGDGDDDAPRTLYVFTDPNCPYCHKFYEAARPWVEAGAVQLRHIPVGILKPTSEGKAAALLAADDPEQAMRAHENNYRSGGIEPMADIPADLREQVAANNRLMSRVGVRGTPGIFYHDSAGEVQVKQGVPQGALREEILGPKPD</sequence>
<accession>A0A423Q6E2</accession>
<feature type="domain" description="Thioredoxin-like fold" evidence="2">
    <location>
        <begin position="124"/>
        <end position="238"/>
    </location>
</feature>
<dbReference type="PANTHER" id="PTHR35272">
    <property type="entry name" value="THIOL:DISULFIDE INTERCHANGE PROTEIN DSBC-RELATED"/>
    <property type="match status" value="1"/>
</dbReference>
<comment type="function">
    <text evidence="1">Required for disulfide bond formation in some periplasmic proteins. Acts by transferring its disulfide bond to other proteins and is reduced in the process.</text>
</comment>
<dbReference type="Pfam" id="PF13098">
    <property type="entry name" value="Thioredoxin_2"/>
    <property type="match status" value="1"/>
</dbReference>
<dbReference type="SUPFAM" id="SSF52833">
    <property type="entry name" value="Thioredoxin-like"/>
    <property type="match status" value="1"/>
</dbReference>
<dbReference type="PANTHER" id="PTHR35272:SF4">
    <property type="entry name" value="THIOL:DISULFIDE INTERCHANGE PROTEIN DSBG"/>
    <property type="match status" value="1"/>
</dbReference>
<dbReference type="InterPro" id="IPR051470">
    <property type="entry name" value="Thiol:disulfide_interchange"/>
</dbReference>
<dbReference type="InterPro" id="IPR012336">
    <property type="entry name" value="Thioredoxin-like_fold"/>
</dbReference>
<proteinExistence type="inferred from homology"/>
<dbReference type="InterPro" id="IPR033954">
    <property type="entry name" value="DiS-bond_Isoase_DsbC/G"/>
</dbReference>
<keyword evidence="1" id="KW-0676">Redox-active center</keyword>
<comment type="similarity">
    <text evidence="1">Belongs to the thioredoxin family. DsbC subfamily.</text>
</comment>